<dbReference type="SUPFAM" id="SSF51735">
    <property type="entry name" value="NAD(P)-binding Rossmann-fold domains"/>
    <property type="match status" value="1"/>
</dbReference>
<dbReference type="SUPFAM" id="SSF48179">
    <property type="entry name" value="6-phosphogluconate dehydrogenase C-terminal domain-like"/>
    <property type="match status" value="1"/>
</dbReference>
<dbReference type="SMART" id="SM00293">
    <property type="entry name" value="PWWP"/>
    <property type="match status" value="1"/>
</dbReference>
<evidence type="ECO:0000313" key="9">
    <source>
        <dbReference type="Proteomes" id="UP000887116"/>
    </source>
</evidence>
<dbReference type="InterPro" id="IPR036291">
    <property type="entry name" value="NAD(P)-bd_dom_sf"/>
</dbReference>
<comment type="subcellular location">
    <subcellularLocation>
        <location evidence="1">Chromosome</location>
    </subcellularLocation>
</comment>
<evidence type="ECO:0000256" key="1">
    <source>
        <dbReference type="ARBA" id="ARBA00004286"/>
    </source>
</evidence>
<evidence type="ECO:0000256" key="3">
    <source>
        <dbReference type="ARBA" id="ARBA00022454"/>
    </source>
</evidence>
<dbReference type="Proteomes" id="UP000887116">
    <property type="component" value="Unassembled WGS sequence"/>
</dbReference>
<name>A0A8X6JNK7_TRICU</name>
<dbReference type="GO" id="GO:0003677">
    <property type="term" value="F:DNA binding"/>
    <property type="evidence" value="ECO:0007669"/>
    <property type="project" value="TreeGrafter"/>
</dbReference>
<evidence type="ECO:0000256" key="5">
    <source>
        <dbReference type="ARBA" id="ARBA00034140"/>
    </source>
</evidence>
<organism evidence="8 9">
    <name type="scientific">Trichonephila clavata</name>
    <name type="common">Joro spider</name>
    <name type="synonym">Nephila clavata</name>
    <dbReference type="NCBI Taxonomy" id="2740835"/>
    <lineage>
        <taxon>Eukaryota</taxon>
        <taxon>Metazoa</taxon>
        <taxon>Ecdysozoa</taxon>
        <taxon>Arthropoda</taxon>
        <taxon>Chelicerata</taxon>
        <taxon>Arachnida</taxon>
        <taxon>Araneae</taxon>
        <taxon>Araneomorphae</taxon>
        <taxon>Entelegynae</taxon>
        <taxon>Araneoidea</taxon>
        <taxon>Nephilidae</taxon>
        <taxon>Trichonephila</taxon>
    </lineage>
</organism>
<dbReference type="GO" id="GO:0050661">
    <property type="term" value="F:NADP binding"/>
    <property type="evidence" value="ECO:0007669"/>
    <property type="project" value="InterPro"/>
</dbReference>
<dbReference type="PANTHER" id="PTHR43580:SF2">
    <property type="entry name" value="CYTOKINE-LIKE NUCLEAR FACTOR N-PAC"/>
    <property type="match status" value="1"/>
</dbReference>
<feature type="compositionally biased region" description="Basic and acidic residues" evidence="6">
    <location>
        <begin position="361"/>
        <end position="382"/>
    </location>
</feature>
<dbReference type="AlphaFoldDB" id="A0A8X6JNK7"/>
<dbReference type="InterPro" id="IPR029154">
    <property type="entry name" value="HIBADH-like_NADP-bd"/>
</dbReference>
<dbReference type="InterPro" id="IPR008927">
    <property type="entry name" value="6-PGluconate_DH-like_C_sf"/>
</dbReference>
<dbReference type="Pfam" id="PF00855">
    <property type="entry name" value="PWWP"/>
    <property type="match status" value="1"/>
</dbReference>
<dbReference type="InterPro" id="IPR051265">
    <property type="entry name" value="HIBADH-related_NP60_sf"/>
</dbReference>
<evidence type="ECO:0000259" key="7">
    <source>
        <dbReference type="PROSITE" id="PS50812"/>
    </source>
</evidence>
<keyword evidence="3" id="KW-0158">Chromosome</keyword>
<dbReference type="Gene3D" id="2.30.30.140">
    <property type="match status" value="1"/>
</dbReference>
<gene>
    <name evidence="8" type="primary">GLYR1</name>
    <name evidence="8" type="ORF">TNCT_675201</name>
</gene>
<dbReference type="InterPro" id="IPR006115">
    <property type="entry name" value="6PGDH_NADP-bd"/>
</dbReference>
<keyword evidence="9" id="KW-1185">Reference proteome</keyword>
<sequence>IDSDYRGRRSKTNYNYFEMVAEKRFEVSALVWAKRKNLPFWPARIALPPTVLEKDFHSTKGLQKKKSSTPRKAQHYVLFFGTKEYAWVLDENIVPHSVEMLCNVSRKKSTSYVKAIDEIIAAGGVIAPNLKLVKKELSESNASTKNSIDEVVESTKMKIKVEKTDEPNKVDELSKQFIEVWNTETVKDYSTTLKKIKIEKTEEPVQDDDDTPLVVFVRRSARLMQKIKVEKTEQPSENEESYGAIWNLETIIKPRAKSGTKLHEKSPASVFEKRSTIPKPKIKVEKTEEPVKEDECAQQTVDFSKMSTTLTQKMQYPVQDIESSNKFTALLSPGKNTMTGGIKDDKLIKKSTFRSVKNGRTPKEKIKCGEAKKPSQKRDLTEEACDKKLYPVRKLSRKSDDNSASIFNTRSNTDNPIGVFRPLDDPSMFGQKYVEPSPVPVLDMSRPNPIMKLKNICPTSKKLGFVGLGTMGQRIVKNLLESGHDVSVWNRTREKCAQFVEAGARHFLKPCDIVLNCDIIFSCVAGPEATKSVFYAKNGILQGFENCRSGTKGLVVLSAMDLDTSIEIAVSVTSNGGNYLEAPISGSITNAEQGSLLITVAGNLELFSACFTSFNAIAIDAYYVGKKIGSAQILNMAISMVKSTAVAALAEGMSLAERMNLSKNDLKKIFDLSPMSCRLIAEKGLAIATNNFTTDHSLKYQQSNLRMILELSHKYTQPMLLASAANEVYKKAKRLQYSDHDMSAVYFGTKD</sequence>
<dbReference type="InterPro" id="IPR013328">
    <property type="entry name" value="6PGD_dom2"/>
</dbReference>
<dbReference type="PANTHER" id="PTHR43580">
    <property type="entry name" value="OXIDOREDUCTASE GLYR1-RELATED"/>
    <property type="match status" value="1"/>
</dbReference>
<evidence type="ECO:0000256" key="4">
    <source>
        <dbReference type="ARBA" id="ARBA00030287"/>
    </source>
</evidence>
<feature type="region of interest" description="Disordered" evidence="6">
    <location>
        <begin position="360"/>
        <end position="382"/>
    </location>
</feature>
<dbReference type="GO" id="GO:0031491">
    <property type="term" value="F:nucleosome binding"/>
    <property type="evidence" value="ECO:0007669"/>
    <property type="project" value="TreeGrafter"/>
</dbReference>
<dbReference type="GO" id="GO:0140673">
    <property type="term" value="P:transcription elongation-coupled chromatin remodeling"/>
    <property type="evidence" value="ECO:0007669"/>
    <property type="project" value="TreeGrafter"/>
</dbReference>
<comment type="caution">
    <text evidence="8">The sequence shown here is derived from an EMBL/GenBank/DDBJ whole genome shotgun (WGS) entry which is preliminary data.</text>
</comment>
<reference evidence="8" key="1">
    <citation type="submission" date="2020-07" db="EMBL/GenBank/DDBJ databases">
        <title>Multicomponent nature underlies the extraordinary mechanical properties of spider dragline silk.</title>
        <authorList>
            <person name="Kono N."/>
            <person name="Nakamura H."/>
            <person name="Mori M."/>
            <person name="Yoshida Y."/>
            <person name="Ohtoshi R."/>
            <person name="Malay A.D."/>
            <person name="Moran D.A.P."/>
            <person name="Tomita M."/>
            <person name="Numata K."/>
            <person name="Arakawa K."/>
        </authorList>
    </citation>
    <scope>NUCLEOTIDE SEQUENCE</scope>
</reference>
<dbReference type="InterPro" id="IPR000313">
    <property type="entry name" value="PWWP_dom"/>
</dbReference>
<dbReference type="EMBL" id="BMAO01039634">
    <property type="protein sequence ID" value="GFR32753.1"/>
    <property type="molecule type" value="Genomic_DNA"/>
</dbReference>
<dbReference type="OrthoDB" id="6493824at2759"/>
<dbReference type="SUPFAM" id="SSF63748">
    <property type="entry name" value="Tudor/PWWP/MBT"/>
    <property type="match status" value="1"/>
</dbReference>
<dbReference type="GO" id="GO:0051287">
    <property type="term" value="F:NAD binding"/>
    <property type="evidence" value="ECO:0007669"/>
    <property type="project" value="InterPro"/>
</dbReference>
<dbReference type="Gene3D" id="3.40.50.720">
    <property type="entry name" value="NAD(P)-binding Rossmann-like Domain"/>
    <property type="match status" value="1"/>
</dbReference>
<proteinExistence type="inferred from homology"/>
<evidence type="ECO:0000256" key="6">
    <source>
        <dbReference type="SAM" id="MobiDB-lite"/>
    </source>
</evidence>
<dbReference type="Pfam" id="PF14833">
    <property type="entry name" value="NAD_binding_11"/>
    <property type="match status" value="1"/>
</dbReference>
<comment type="similarity">
    <text evidence="2">Belongs to the HIBADH-related family. NP60 subfamily.</text>
</comment>
<accession>A0A8X6JNK7</accession>
<feature type="non-terminal residue" evidence="8">
    <location>
        <position position="751"/>
    </location>
</feature>
<evidence type="ECO:0000256" key="2">
    <source>
        <dbReference type="ARBA" id="ARBA00007598"/>
    </source>
</evidence>
<dbReference type="Gene3D" id="1.10.1040.10">
    <property type="entry name" value="N-(1-d-carboxylethyl)-l-norvaline Dehydrogenase, domain 2"/>
    <property type="match status" value="1"/>
</dbReference>
<protein>
    <recommendedName>
        <fullName evidence="5">Cytokine-like nuclear factor N-PAC</fullName>
    </recommendedName>
    <alternativeName>
        <fullName evidence="4">Glyoxylate reductase 1 homolog</fullName>
    </alternativeName>
</protein>
<feature type="domain" description="PWWP" evidence="7">
    <location>
        <begin position="27"/>
        <end position="99"/>
    </location>
</feature>
<dbReference type="Pfam" id="PF03446">
    <property type="entry name" value="NAD_binding_2"/>
    <property type="match status" value="1"/>
</dbReference>
<dbReference type="PROSITE" id="PS50812">
    <property type="entry name" value="PWWP"/>
    <property type="match status" value="1"/>
</dbReference>
<dbReference type="GO" id="GO:0000785">
    <property type="term" value="C:chromatin"/>
    <property type="evidence" value="ECO:0007669"/>
    <property type="project" value="TreeGrafter"/>
</dbReference>
<evidence type="ECO:0000313" key="8">
    <source>
        <dbReference type="EMBL" id="GFR32753.1"/>
    </source>
</evidence>